<name>A0A423XC99_9PEZI</name>
<feature type="binding site" evidence="5">
    <location>
        <position position="250"/>
    </location>
    <ligand>
        <name>Fe cation</name>
        <dbReference type="ChEBI" id="CHEBI:24875"/>
        <note>catalytic</note>
    </ligand>
</feature>
<dbReference type="InterPro" id="IPR004294">
    <property type="entry name" value="Carotenoid_Oase"/>
</dbReference>
<dbReference type="Pfam" id="PF03055">
    <property type="entry name" value="RPE65"/>
    <property type="match status" value="1"/>
</dbReference>
<evidence type="ECO:0000256" key="5">
    <source>
        <dbReference type="PIRSR" id="PIRSR604294-1"/>
    </source>
</evidence>
<feature type="domain" description="NAD-dependent epimerase/dehydratase" evidence="7">
    <location>
        <begin position="572"/>
        <end position="821"/>
    </location>
</feature>
<dbReference type="OrthoDB" id="1069523at2759"/>
<feature type="binding site" evidence="5">
    <location>
        <position position="309"/>
    </location>
    <ligand>
        <name>Fe cation</name>
        <dbReference type="ChEBI" id="CHEBI:24875"/>
        <note>catalytic</note>
    </ligand>
</feature>
<keyword evidence="4 5" id="KW-0408">Iron</keyword>
<evidence type="ECO:0000313" key="9">
    <source>
        <dbReference type="Proteomes" id="UP000285146"/>
    </source>
</evidence>
<dbReference type="PANTHER" id="PTHR10543:SF89">
    <property type="entry name" value="CAROTENOID 9,10(9',10')-CLEAVAGE DIOXYGENASE 1"/>
    <property type="match status" value="1"/>
</dbReference>
<dbReference type="Proteomes" id="UP000285146">
    <property type="component" value="Unassembled WGS sequence"/>
</dbReference>
<dbReference type="InterPro" id="IPR036291">
    <property type="entry name" value="NAD(P)-bd_dom_sf"/>
</dbReference>
<accession>A0A423XC99</accession>
<gene>
    <name evidence="8" type="ORF">VPNG_04496</name>
</gene>
<evidence type="ECO:0000256" key="6">
    <source>
        <dbReference type="SAM" id="Phobius"/>
    </source>
</evidence>
<dbReference type="InParanoid" id="A0A423XC99"/>
<evidence type="ECO:0000256" key="2">
    <source>
        <dbReference type="ARBA" id="ARBA00022723"/>
    </source>
</evidence>
<evidence type="ECO:0000256" key="1">
    <source>
        <dbReference type="ARBA" id="ARBA00006787"/>
    </source>
</evidence>
<dbReference type="Gene3D" id="3.40.50.720">
    <property type="entry name" value="NAD(P)-binding Rossmann-like Domain"/>
    <property type="match status" value="1"/>
</dbReference>
<keyword evidence="2 5" id="KW-0479">Metal-binding</keyword>
<dbReference type="SUPFAM" id="SSF51735">
    <property type="entry name" value="NAD(P)-binding Rossmann-fold domains"/>
    <property type="match status" value="1"/>
</dbReference>
<dbReference type="AlphaFoldDB" id="A0A423XC99"/>
<proteinExistence type="inferred from homology"/>
<keyword evidence="6" id="KW-0472">Membrane</keyword>
<dbReference type="GO" id="GO:0046872">
    <property type="term" value="F:metal ion binding"/>
    <property type="evidence" value="ECO:0007669"/>
    <property type="project" value="UniProtKB-KW"/>
</dbReference>
<sequence>MASKDDERSILLTKDEQRHPYLSGNFAPIQKTTPLTPCTYTGHIPPDLKGGQYVRNGGNPVTNHDLGRDAHWFDGDGMLSGVLFRNTGEDGTTIQPEFVNQFLVTDVYAYARRGAGLDGENETSSNGSLRRPVLPSIATLVNPALGAFTVIWAVFRTLILVLVSHLFRSKYPIKKISVANTSVTYHDGRALALCESGPPLRFTLPDLETVGWFDGRSVENEPVHHGAAGMTGGFGGDGVFSFMREWTTAHPRVDPVTKELIAFHSIFVKPFCLYSILPDSNAKVPTTSPLTSPRFSMPVPGVSAPKMMHDFGVSRSHTVILDLPLTLDPRNLIRGVPVLSYDSRGPARYGVFPRYRPDLMRWFETSACVIFHTANCWDTATQPVESHSESPETSVNLLACRLTSASMVFSAGNLPTPAAEPVPPEYAEEEQCRLYYYSFPLIRHQWALSAISFEFPTLSPEHSMSEARYVYGCSTADASYTVALGKAAKITHLAKMDVSALIARGVERPPQPVRGQLGEDGACGAGAASELWIIDAVTMGSVVARVELPQREAVNKAEALVTGGKSHGKGLILVTGASSFVATPIIKLFIANGYYVRGQARSEGSAKRIHKVFPDAGDKLTIAIVPDITAEGAFDEAVRGVDGVIHTASPFVLDVNHFENDLLIPAIKGTNRVLESVHAHAPQVRRVVVTSSIAAILDPLKGLRPGYTYTEEDWNPVTYEQAAAGPGAIAYCGSKTFGERAAWDFVEQKKPNFTVSTVNPPMVYGPAEHDADINSLNTSTADIWRQFNGSQKEPGPTPFPAFVDVRDVAEAHFRAYEREQSGRYFATAGNFSFIDVAAILREAYPERADKIPDPALTAREESFKIDNSKTTEALGIQWRGLKESIVDTAKSLIALEKGELYRA</sequence>
<comment type="caution">
    <text evidence="8">The sequence shown here is derived from an EMBL/GenBank/DDBJ whole genome shotgun (WGS) entry which is preliminary data.</text>
</comment>
<comment type="similarity">
    <text evidence="1">Belongs to the carotenoid oxygenase family.</text>
</comment>
<dbReference type="GO" id="GO:0016121">
    <property type="term" value="P:carotene catabolic process"/>
    <property type="evidence" value="ECO:0007669"/>
    <property type="project" value="TreeGrafter"/>
</dbReference>
<reference evidence="8 9" key="1">
    <citation type="submission" date="2015-09" db="EMBL/GenBank/DDBJ databases">
        <title>Host preference determinants of Valsa canker pathogens revealed by comparative genomics.</title>
        <authorList>
            <person name="Yin Z."/>
            <person name="Huang L."/>
        </authorList>
    </citation>
    <scope>NUCLEOTIDE SEQUENCE [LARGE SCALE GENOMIC DNA]</scope>
    <source>
        <strain evidence="8 9">SXYLt</strain>
    </source>
</reference>
<keyword evidence="6" id="KW-1133">Transmembrane helix</keyword>
<keyword evidence="9" id="KW-1185">Reference proteome</keyword>
<dbReference type="EMBL" id="LKEB01000018">
    <property type="protein sequence ID" value="ROW13639.1"/>
    <property type="molecule type" value="Genomic_DNA"/>
</dbReference>
<dbReference type="InterPro" id="IPR001509">
    <property type="entry name" value="Epimerase_deHydtase"/>
</dbReference>
<comment type="cofactor">
    <cofactor evidence="5">
        <name>Fe(2+)</name>
        <dbReference type="ChEBI" id="CHEBI:29033"/>
    </cofactor>
    <text evidence="5">Binds 1 Fe(2+) ion per subunit.</text>
</comment>
<dbReference type="CDD" id="cd05227">
    <property type="entry name" value="AR_SDR_e"/>
    <property type="match status" value="1"/>
</dbReference>
<protein>
    <recommendedName>
        <fullName evidence="7">NAD-dependent epimerase/dehydratase domain-containing protein</fullName>
    </recommendedName>
</protein>
<dbReference type="GO" id="GO:0010436">
    <property type="term" value="F:carotenoid dioxygenase activity"/>
    <property type="evidence" value="ECO:0007669"/>
    <property type="project" value="TreeGrafter"/>
</dbReference>
<evidence type="ECO:0000259" key="7">
    <source>
        <dbReference type="Pfam" id="PF01370"/>
    </source>
</evidence>
<keyword evidence="6" id="KW-0812">Transmembrane</keyword>
<keyword evidence="3" id="KW-0560">Oxidoreductase</keyword>
<organism evidence="8 9">
    <name type="scientific">Cytospora leucostoma</name>
    <dbReference type="NCBI Taxonomy" id="1230097"/>
    <lineage>
        <taxon>Eukaryota</taxon>
        <taxon>Fungi</taxon>
        <taxon>Dikarya</taxon>
        <taxon>Ascomycota</taxon>
        <taxon>Pezizomycotina</taxon>
        <taxon>Sordariomycetes</taxon>
        <taxon>Sordariomycetidae</taxon>
        <taxon>Diaporthales</taxon>
        <taxon>Cytosporaceae</taxon>
        <taxon>Cytospora</taxon>
    </lineage>
</organism>
<dbReference type="STRING" id="1230097.A0A423XC99"/>
<feature type="binding site" evidence="5">
    <location>
        <position position="372"/>
    </location>
    <ligand>
        <name>Fe cation</name>
        <dbReference type="ChEBI" id="CHEBI:24875"/>
        <note>catalytic</note>
    </ligand>
</feature>
<evidence type="ECO:0000256" key="4">
    <source>
        <dbReference type="ARBA" id="ARBA00023004"/>
    </source>
</evidence>
<dbReference type="Pfam" id="PF01370">
    <property type="entry name" value="Epimerase"/>
    <property type="match status" value="1"/>
</dbReference>
<evidence type="ECO:0000256" key="3">
    <source>
        <dbReference type="ARBA" id="ARBA00023002"/>
    </source>
</evidence>
<dbReference type="PANTHER" id="PTHR10543">
    <property type="entry name" value="BETA-CAROTENE DIOXYGENASE"/>
    <property type="match status" value="1"/>
</dbReference>
<feature type="transmembrane region" description="Helical" evidence="6">
    <location>
        <begin position="144"/>
        <end position="167"/>
    </location>
</feature>
<evidence type="ECO:0000313" key="8">
    <source>
        <dbReference type="EMBL" id="ROW13639.1"/>
    </source>
</evidence>